<feature type="signal peptide" evidence="1">
    <location>
        <begin position="1"/>
        <end position="24"/>
    </location>
</feature>
<comment type="caution">
    <text evidence="2">The sequence shown here is derived from an EMBL/GenBank/DDBJ whole genome shotgun (WGS) entry which is preliminary data.</text>
</comment>
<keyword evidence="1" id="KW-0732">Signal</keyword>
<name>A0AA37KQ40_9BACT</name>
<dbReference type="EMBL" id="BQOL01000002">
    <property type="protein sequence ID" value="GKI19986.1"/>
    <property type="molecule type" value="Genomic_DNA"/>
</dbReference>
<evidence type="ECO:0008006" key="4">
    <source>
        <dbReference type="Google" id="ProtNLM"/>
    </source>
</evidence>
<protein>
    <recommendedName>
        <fullName evidence="4">DUF4890 domain-containing protein</fullName>
    </recommendedName>
</protein>
<organism evidence="2 3">
    <name type="scientific">Alistipes finegoldii</name>
    <dbReference type="NCBI Taxonomy" id="214856"/>
    <lineage>
        <taxon>Bacteria</taxon>
        <taxon>Pseudomonadati</taxon>
        <taxon>Bacteroidota</taxon>
        <taxon>Bacteroidia</taxon>
        <taxon>Bacteroidales</taxon>
        <taxon>Rikenellaceae</taxon>
        <taxon>Alistipes</taxon>
    </lineage>
</organism>
<gene>
    <name evidence="2" type="ORF">CE91St16_28940</name>
</gene>
<evidence type="ECO:0000256" key="1">
    <source>
        <dbReference type="SAM" id="SignalP"/>
    </source>
</evidence>
<evidence type="ECO:0000313" key="3">
    <source>
        <dbReference type="Proteomes" id="UP001055105"/>
    </source>
</evidence>
<accession>A0AA37KQ40</accession>
<feature type="chain" id="PRO_5041211824" description="DUF4890 domain-containing protein" evidence="1">
    <location>
        <begin position="25"/>
        <end position="113"/>
    </location>
</feature>
<dbReference type="Proteomes" id="UP001055105">
    <property type="component" value="Unassembled WGS sequence"/>
</dbReference>
<sequence length="113" mass="12852">MKLLLTLLLPAAILFLAGAGTDEAALREKAASMAAEAKEELGLSAEETTHLRELFFEKLDKTERLTRGVADPAERSQIAKRIHQEFTQKLYGSYNRRTSNKIEGWYYNYTNKK</sequence>
<dbReference type="AlphaFoldDB" id="A0AA37KQ40"/>
<proteinExistence type="predicted"/>
<evidence type="ECO:0000313" key="2">
    <source>
        <dbReference type="EMBL" id="GKI19986.1"/>
    </source>
</evidence>
<reference evidence="2" key="1">
    <citation type="submission" date="2022-01" db="EMBL/GenBank/DDBJ databases">
        <title>Novel bile acid biosynthetic pathways are enriched in the microbiome of centenarians.</title>
        <authorList>
            <person name="Sato Y."/>
            <person name="Atarashi K."/>
            <person name="Plichta R.D."/>
            <person name="Arai Y."/>
            <person name="Sasajima S."/>
            <person name="Kearney M.S."/>
            <person name="Suda W."/>
            <person name="Takeshita K."/>
            <person name="Sasaki T."/>
            <person name="Okamoto S."/>
            <person name="Skelly N.A."/>
            <person name="Okamura Y."/>
            <person name="Vlamakis H."/>
            <person name="Li Y."/>
            <person name="Tanoue T."/>
            <person name="Takei H."/>
            <person name="Nittono H."/>
            <person name="Narushima S."/>
            <person name="Irie J."/>
            <person name="Itoh H."/>
            <person name="Moriya K."/>
            <person name="Sugiura Y."/>
            <person name="Suematsu M."/>
            <person name="Moritoki N."/>
            <person name="Shibata S."/>
            <person name="Littman R.D."/>
            <person name="Fischbach A.M."/>
            <person name="Uwamino Y."/>
            <person name="Inoue T."/>
            <person name="Honda A."/>
            <person name="Hattori M."/>
            <person name="Murai T."/>
            <person name="Xavier J.R."/>
            <person name="Hirose N."/>
            <person name="Honda K."/>
        </authorList>
    </citation>
    <scope>NUCLEOTIDE SEQUENCE</scope>
    <source>
        <strain evidence="2">CE91-St16</strain>
    </source>
</reference>
<dbReference type="RefSeq" id="WP_195291385.1">
    <property type="nucleotide sequence ID" value="NZ_AP025581.1"/>
</dbReference>